<evidence type="ECO:0000256" key="1">
    <source>
        <dbReference type="ARBA" id="ARBA00009299"/>
    </source>
</evidence>
<dbReference type="InterPro" id="IPR011989">
    <property type="entry name" value="ARM-like"/>
</dbReference>
<keyword evidence="3" id="KW-0605">Phycobilisome</keyword>
<gene>
    <name evidence="7" type="ORF">PN497_00180</name>
</gene>
<evidence type="ECO:0000313" key="7">
    <source>
        <dbReference type="EMBL" id="MDB9439808.1"/>
    </source>
</evidence>
<keyword evidence="8" id="KW-1185">Reference proteome</keyword>
<sequence>MNKQRKRGYSITSQGQVLIEQKRQEKGYTREKLAEVAGISIDTLKSLQRRENKDQTTIEAVSVALEIKPTDIVDPNEWYQQSENKVKNESNIYSVNICYKMLEKQQEQQNNRRKASFMGYELDFPPVPLGLVERKQQQRRNENVEREDIYKLESEVITKTYQHDEFLEQIINKNDHRKNKHIAIVGEPGAGKTTLLNAIATYIKKETQDLPIFISLGSLQGMTLTDYVIKRWLPDAARLVNVNAVINTEVEEQFKSEFYQGKFWLLLDGVDEMGESSPIQALNKIAQELTNWLGQARVILTCRLNVWDATTNNNILPGFTTFKTQEFTPEDVEKFIRDWFAKANKISHGEKLIAQLREEGKERIRELVTNPLRLSLLCQIFDQDENGELPETKAQFYQLFTRYFYEWKPELVPDLITSYELREELHRALGNLALAGINSDVRFRLKRSFAVKAMGDERLFNLACEVGWLNQVDRDAVSDEDVYAFFHPNFQEYFAALVIDDWRYFLNHVADNPDQGVYRVFEAKWKEVMLMWIGRNDIKKEDKESFMNTLIDFPENCNSICGYFYYEQPDFIGALLIVEFPDFSRSYEIVENLVEYSFGYFDSNSKKWEKLPHFIAKKAREILKLTHTSHVSNAIFNKIRILLEVVKNEYINQEEFTELFYAMFWTLNNFDPNHYFVVNMLINLIEEGQYWYNNDDENPKTFPYDEIRISHPALINKLSEMLVKSYNCIVNERNKENNQKQIHKNNIIINYCDGEVNHSDFVKSFYLKEGKPVIFSKIISTLTRIAHSNQDILSLFINILKQEWEDINFDHDFCLKLVTSINKFEANKQELINFLNENLTDKDRCCYIAEYLLTLEPENNLAINILTESLSNINDDKLALIFASKIIKITRQKDEIINTIVQLIYDRTIYKSETNNRVNLAESIFKLFRQDAREKAIIYLAKIAYQSNNVSIVLNDIFQNSQYIYLRQNVAWRILEIEPTNEEILNFLLDRYKKENDSESQLFIEEALIDFMSKYPGIITNLIKILRNCQDTAISNLIIWLLGEVKNENYQLEIVTIFQQILKNTNDKNTICYTAKSLGKIDPGNIDAINTLIELLNSNESDDIIYSAIRNIGTIAHQNINVINRLIHNINNTNDDHIKFINIKSLGKIGVGNLNAVQILINLMDNPKESENYWLIRKTLIQIMKGNLFAVAVSGLKDRYINKDEEDKDILHILWHCAQNMTYPEFYHTWHGNTPTIQNLENQLTDTHSLLTQLQPTNKTYSLPLNLKTLQNETDIIEISQEICNQIYFTAFTEPEEIPAVNNAPQLKSKIPQIKKHLKTENLALIINNCEPNETIINFCNKLTDVLHIAFITEQPLNPPLRGFPQQQNLLNTIQNWINEIE</sequence>
<reference evidence="7 8" key="1">
    <citation type="submission" date="2023-01" db="EMBL/GenBank/DDBJ databases">
        <title>Genomes from the Australian National Cyanobacteria Reference Collection.</title>
        <authorList>
            <person name="Willis A."/>
            <person name="Lee E.M.F."/>
        </authorList>
    </citation>
    <scope>NUCLEOTIDE SEQUENCE [LARGE SCALE GENOMIC DNA]</scope>
    <source>
        <strain evidence="7 8">CS-549</strain>
    </source>
</reference>
<dbReference type="SMART" id="SM00530">
    <property type="entry name" value="HTH_XRE"/>
    <property type="match status" value="1"/>
</dbReference>
<dbReference type="InterPro" id="IPR003593">
    <property type="entry name" value="AAA+_ATPase"/>
</dbReference>
<dbReference type="Gene3D" id="1.10.260.40">
    <property type="entry name" value="lambda repressor-like DNA-binding domains"/>
    <property type="match status" value="1"/>
</dbReference>
<dbReference type="InterPro" id="IPR010982">
    <property type="entry name" value="Lambda_DNA-bd_dom_sf"/>
</dbReference>
<dbReference type="PANTHER" id="PTHR46844">
    <property type="entry name" value="SLR5058 PROTEIN"/>
    <property type="match status" value="1"/>
</dbReference>
<evidence type="ECO:0000313" key="8">
    <source>
        <dbReference type="Proteomes" id="UP001211711"/>
    </source>
</evidence>
<evidence type="ECO:0000256" key="2">
    <source>
        <dbReference type="ARBA" id="ARBA00022549"/>
    </source>
</evidence>
<dbReference type="InterPro" id="IPR054611">
    <property type="entry name" value="NCAB"/>
</dbReference>
<dbReference type="Pfam" id="PF22730">
    <property type="entry name" value="NCC-H"/>
    <property type="match status" value="1"/>
</dbReference>
<dbReference type="PANTHER" id="PTHR46844:SF1">
    <property type="entry name" value="SLR5058 PROTEIN"/>
    <property type="match status" value="1"/>
</dbReference>
<dbReference type="SUPFAM" id="SSF48371">
    <property type="entry name" value="ARM repeat"/>
    <property type="match status" value="1"/>
</dbReference>
<comment type="similarity">
    <text evidence="1">Belongs to the CpcE/RpcE/PecE family.</text>
</comment>
<evidence type="ECO:0000259" key="6">
    <source>
        <dbReference type="PROSITE" id="PS50943"/>
    </source>
</evidence>
<name>A0ABT4ZLY9_9CYAN</name>
<protein>
    <submittedName>
        <fullName evidence="7">NACHT domain-containing protein</fullName>
    </submittedName>
</protein>
<dbReference type="PROSITE" id="PS50943">
    <property type="entry name" value="HTH_CROC1"/>
    <property type="match status" value="1"/>
</dbReference>
<comment type="caution">
    <text evidence="7">The sequence shown here is derived from an EMBL/GenBank/DDBJ whole genome shotgun (WGS) entry which is preliminary data.</text>
</comment>
<dbReference type="SUPFAM" id="SSF52540">
    <property type="entry name" value="P-loop containing nucleoside triphosphate hydrolases"/>
    <property type="match status" value="1"/>
</dbReference>
<keyword evidence="4" id="KW-0456">Lyase</keyword>
<feature type="domain" description="NACHT" evidence="5">
    <location>
        <begin position="180"/>
        <end position="303"/>
    </location>
</feature>
<dbReference type="PROSITE" id="PS50837">
    <property type="entry name" value="NACHT"/>
    <property type="match status" value="1"/>
</dbReference>
<evidence type="ECO:0000256" key="3">
    <source>
        <dbReference type="ARBA" id="ARBA00022738"/>
    </source>
</evidence>
<dbReference type="EMBL" id="JAQMTI010000003">
    <property type="protein sequence ID" value="MDB9439808.1"/>
    <property type="molecule type" value="Genomic_DNA"/>
</dbReference>
<dbReference type="Gene3D" id="1.25.10.10">
    <property type="entry name" value="Leucine-rich Repeat Variant"/>
    <property type="match status" value="1"/>
</dbReference>
<dbReference type="SUPFAM" id="SSF47413">
    <property type="entry name" value="lambda repressor-like DNA-binding domains"/>
    <property type="match status" value="1"/>
</dbReference>
<accession>A0ABT4ZLY9</accession>
<proteinExistence type="inferred from homology"/>
<dbReference type="RefSeq" id="WP_096571946.1">
    <property type="nucleotide sequence ID" value="NZ_JAQMTI010000003.1"/>
</dbReference>
<dbReference type="InterPro" id="IPR001387">
    <property type="entry name" value="Cro/C1-type_HTH"/>
</dbReference>
<dbReference type="InterPro" id="IPR007111">
    <property type="entry name" value="NACHT_NTPase"/>
</dbReference>
<keyword evidence="2" id="KW-0042">Antenna complex</keyword>
<dbReference type="InterPro" id="IPR054570">
    <property type="entry name" value="NCC-H_dom"/>
</dbReference>
<dbReference type="InterPro" id="IPR016024">
    <property type="entry name" value="ARM-type_fold"/>
</dbReference>
<dbReference type="Pfam" id="PF22724">
    <property type="entry name" value="NCAB1"/>
    <property type="match status" value="1"/>
</dbReference>
<feature type="domain" description="HTH cro/C1-type" evidence="6">
    <location>
        <begin position="19"/>
        <end position="72"/>
    </location>
</feature>
<dbReference type="Pfam" id="PF05729">
    <property type="entry name" value="NACHT"/>
    <property type="match status" value="1"/>
</dbReference>
<evidence type="ECO:0000259" key="5">
    <source>
        <dbReference type="PROSITE" id="PS50837"/>
    </source>
</evidence>
<dbReference type="SMART" id="SM00382">
    <property type="entry name" value="AAA"/>
    <property type="match status" value="1"/>
</dbReference>
<dbReference type="CDD" id="cd00093">
    <property type="entry name" value="HTH_XRE"/>
    <property type="match status" value="1"/>
</dbReference>
<evidence type="ECO:0000256" key="4">
    <source>
        <dbReference type="ARBA" id="ARBA00023239"/>
    </source>
</evidence>
<dbReference type="Proteomes" id="UP001211711">
    <property type="component" value="Unassembled WGS sequence"/>
</dbReference>
<dbReference type="Gene3D" id="3.40.50.300">
    <property type="entry name" value="P-loop containing nucleotide triphosphate hydrolases"/>
    <property type="match status" value="1"/>
</dbReference>
<dbReference type="InterPro" id="IPR027417">
    <property type="entry name" value="P-loop_NTPase"/>
</dbReference>
<organism evidence="7 8">
    <name type="scientific">Sphaerospermopsis kisseleviana CS-549</name>
    <dbReference type="NCBI Taxonomy" id="3021783"/>
    <lineage>
        <taxon>Bacteria</taxon>
        <taxon>Bacillati</taxon>
        <taxon>Cyanobacteriota</taxon>
        <taxon>Cyanophyceae</taxon>
        <taxon>Nostocales</taxon>
        <taxon>Aphanizomenonaceae</taxon>
        <taxon>Sphaerospermopsis</taxon>
        <taxon>Sphaerospermopsis kisseleviana</taxon>
    </lineage>
</organism>